<organism evidence="2 3">
    <name type="scientific">Nitratireductor aquimarinus</name>
    <dbReference type="NCBI Taxonomy" id="889300"/>
    <lineage>
        <taxon>Bacteria</taxon>
        <taxon>Pseudomonadati</taxon>
        <taxon>Pseudomonadota</taxon>
        <taxon>Alphaproteobacteria</taxon>
        <taxon>Hyphomicrobiales</taxon>
        <taxon>Phyllobacteriaceae</taxon>
        <taxon>Nitratireductor</taxon>
    </lineage>
</organism>
<protein>
    <submittedName>
        <fullName evidence="2">Class I SAM-dependent methyltransferase</fullName>
        <ecNumber evidence="2">2.1.-.-</ecNumber>
    </submittedName>
</protein>
<dbReference type="SUPFAM" id="SSF53335">
    <property type="entry name" value="S-adenosyl-L-methionine-dependent methyltransferases"/>
    <property type="match status" value="1"/>
</dbReference>
<evidence type="ECO:0000313" key="2">
    <source>
        <dbReference type="EMBL" id="MDV6225207.1"/>
    </source>
</evidence>
<dbReference type="Gene3D" id="3.40.50.150">
    <property type="entry name" value="Vaccinia Virus protein VP39"/>
    <property type="match status" value="1"/>
</dbReference>
<dbReference type="Proteomes" id="UP001185659">
    <property type="component" value="Unassembled WGS sequence"/>
</dbReference>
<dbReference type="GO" id="GO:0008168">
    <property type="term" value="F:methyltransferase activity"/>
    <property type="evidence" value="ECO:0007669"/>
    <property type="project" value="UniProtKB-KW"/>
</dbReference>
<dbReference type="InterPro" id="IPR041698">
    <property type="entry name" value="Methyltransf_25"/>
</dbReference>
<dbReference type="EC" id="2.1.-.-" evidence="2"/>
<sequence>MENRYGTLASWVYHLDKPIGRSFGDIEFYRDRLAGCSGPVLEPAAGNGRVLIPLLEAGFDIRGFDASDEMVAHCRAECAKRGLSAPVDIQRFETFSYPERFEAIIVPAGSFQLVTEPEAALGVLRRFHEALCPGGRLLLDLDPLASLADTSRTTRHWRDGDSLLTLSEQRVETCFQRQTMLSHLRYEQWRDDVLVASELQLFHLRLWGVLEMELALKASGFKEIRVHGDYGADAGPGPEAVSFTFEAVAGA</sequence>
<dbReference type="CDD" id="cd02440">
    <property type="entry name" value="AdoMet_MTases"/>
    <property type="match status" value="1"/>
</dbReference>
<keyword evidence="3" id="KW-1185">Reference proteome</keyword>
<keyword evidence="2" id="KW-0808">Transferase</keyword>
<dbReference type="Pfam" id="PF13649">
    <property type="entry name" value="Methyltransf_25"/>
    <property type="match status" value="1"/>
</dbReference>
<dbReference type="GO" id="GO:0032259">
    <property type="term" value="P:methylation"/>
    <property type="evidence" value="ECO:0007669"/>
    <property type="project" value="UniProtKB-KW"/>
</dbReference>
<evidence type="ECO:0000259" key="1">
    <source>
        <dbReference type="Pfam" id="PF13649"/>
    </source>
</evidence>
<reference evidence="2 3" key="1">
    <citation type="submission" date="2023-10" db="EMBL/GenBank/DDBJ databases">
        <authorList>
            <person name="Venkata Ramana C."/>
            <person name="Sasikala C."/>
            <person name="Dhurka M."/>
        </authorList>
    </citation>
    <scope>NUCLEOTIDE SEQUENCE [LARGE SCALE GENOMIC DNA]</scope>
    <source>
        <strain evidence="2 3">KCTC 32151</strain>
    </source>
</reference>
<name>A0ABU4AG29_9HYPH</name>
<dbReference type="Gene3D" id="2.20.25.110">
    <property type="entry name" value="S-adenosyl-L-methionine-dependent methyltransferases"/>
    <property type="match status" value="1"/>
</dbReference>
<proteinExistence type="predicted"/>
<dbReference type="InterPro" id="IPR029063">
    <property type="entry name" value="SAM-dependent_MTases_sf"/>
</dbReference>
<gene>
    <name evidence="2" type="ORF">R2G56_02810</name>
</gene>
<dbReference type="RefSeq" id="WP_317560383.1">
    <property type="nucleotide sequence ID" value="NZ_JAWLIP010000001.1"/>
</dbReference>
<evidence type="ECO:0000313" key="3">
    <source>
        <dbReference type="Proteomes" id="UP001185659"/>
    </source>
</evidence>
<dbReference type="EMBL" id="JAWLIP010000001">
    <property type="protein sequence ID" value="MDV6225207.1"/>
    <property type="molecule type" value="Genomic_DNA"/>
</dbReference>
<feature type="domain" description="Methyltransferase" evidence="1">
    <location>
        <begin position="40"/>
        <end position="135"/>
    </location>
</feature>
<accession>A0ABU4AG29</accession>
<comment type="caution">
    <text evidence="2">The sequence shown here is derived from an EMBL/GenBank/DDBJ whole genome shotgun (WGS) entry which is preliminary data.</text>
</comment>
<keyword evidence="2" id="KW-0489">Methyltransferase</keyword>